<dbReference type="AlphaFoldDB" id="A0A0M4DB34"/>
<dbReference type="KEGG" id="spri:SPRI_2895"/>
<evidence type="ECO:0000313" key="2">
    <source>
        <dbReference type="Proteomes" id="UP000060513"/>
    </source>
</evidence>
<dbReference type="GeneID" id="97236073"/>
<accession>A0A0M4DB34</accession>
<protein>
    <submittedName>
        <fullName evidence="1">Putative membrane protein</fullName>
    </submittedName>
</protein>
<organism evidence="1">
    <name type="scientific">Streptomyces pristinaespiralis</name>
    <dbReference type="NCBI Taxonomy" id="38300"/>
    <lineage>
        <taxon>Bacteria</taxon>
        <taxon>Bacillati</taxon>
        <taxon>Actinomycetota</taxon>
        <taxon>Actinomycetes</taxon>
        <taxon>Kitasatosporales</taxon>
        <taxon>Streptomycetaceae</taxon>
        <taxon>Streptomyces</taxon>
    </lineage>
</organism>
<reference evidence="1 2" key="1">
    <citation type="submission" date="2015-08" db="EMBL/GenBank/DDBJ databases">
        <title>Genome sequence of the pristinamycin over-producing bacterium Streptomyces pristinaespiralis HCCB10218.</title>
        <authorList>
            <person name="Tian J."/>
            <person name="Yang J."/>
            <person name="Li L."/>
            <person name="Ruan L."/>
            <person name="Wei W."/>
            <person name="Zheng G."/>
            <person name="Wei Z."/>
            <person name="Yang S."/>
            <person name="Ge M."/>
            <person name="Jiang W."/>
            <person name="Lu Y."/>
        </authorList>
    </citation>
    <scope>NUCLEOTIDE SEQUENCE [LARGE SCALE GENOMIC DNA]</scope>
    <source>
        <strain evidence="1 2">HCCB 10218</strain>
    </source>
</reference>
<proteinExistence type="predicted"/>
<dbReference type="Proteomes" id="UP000060513">
    <property type="component" value="Chromosome"/>
</dbReference>
<gene>
    <name evidence="1" type="ORF">SPRI_2895</name>
</gene>
<dbReference type="RefSeq" id="WP_005312769.1">
    <property type="nucleotide sequence ID" value="NZ_CP011340.1"/>
</dbReference>
<name>A0A0M4DB34_STRPR</name>
<dbReference type="OrthoDB" id="4329168at2"/>
<dbReference type="EMBL" id="CP011340">
    <property type="protein sequence ID" value="ALC21201.1"/>
    <property type="molecule type" value="Genomic_DNA"/>
</dbReference>
<sequence length="98" mass="9373">MKYSKAAAIIAGSVAALGAASPAFAAGSAGMPPMSLNGGVAELVTALPEMESVEAGSAVNQVADSATELNNVKGDAPEQVLKTAGSLTPMLGGVSLGG</sequence>
<evidence type="ECO:0000313" key="1">
    <source>
        <dbReference type="EMBL" id="ALC21201.1"/>
    </source>
</evidence>
<dbReference type="OMA" id="NHLMAST"/>
<dbReference type="PATRIC" id="fig|38300.4.peg.3049"/>